<accession>A0A3B1CKP3</accession>
<gene>
    <name evidence="1" type="ORF">MNBD_IGNAVI01-3091</name>
</gene>
<dbReference type="PANTHER" id="PTHR41368:SF1">
    <property type="entry name" value="PROTEIN YGHO"/>
    <property type="match status" value="1"/>
</dbReference>
<sequence>NPQYYNTILTSVGFSVSKIIHTRINKNIRKYIVDRYGEDSSVNYGDYKARSFDLKNLENDLENLRDVFNDAFENNWSFLPVSENEYLFSSKHLKLVTPPDLIKFVEYKNEVVAAVHLALNINPLLKEFHGKFSPLKYFKLLKKTKNIQDVILFAGGIKKSYRKTKVYPILFNETLKILRKYKSLETTWMDEKNFDSIRTAERLGLQPKKYFAIYRKQILSHQKL</sequence>
<feature type="non-terminal residue" evidence="1">
    <location>
        <position position="1"/>
    </location>
</feature>
<protein>
    <recommendedName>
        <fullName evidence="2">N-acetyltransferase domain-containing protein</fullName>
    </recommendedName>
</protein>
<proteinExistence type="predicted"/>
<dbReference type="PANTHER" id="PTHR41368">
    <property type="entry name" value="PROTEIN YGHO"/>
    <property type="match status" value="1"/>
</dbReference>
<evidence type="ECO:0000313" key="1">
    <source>
        <dbReference type="EMBL" id="VAX24528.1"/>
    </source>
</evidence>
<evidence type="ECO:0008006" key="2">
    <source>
        <dbReference type="Google" id="ProtNLM"/>
    </source>
</evidence>
<dbReference type="EMBL" id="UOGD01000276">
    <property type="protein sequence ID" value="VAX24528.1"/>
    <property type="molecule type" value="Genomic_DNA"/>
</dbReference>
<dbReference type="InterPro" id="IPR039968">
    <property type="entry name" value="BcerS-like"/>
</dbReference>
<dbReference type="AlphaFoldDB" id="A0A3B1CKP3"/>
<name>A0A3B1CKP3_9ZZZZ</name>
<organism evidence="1">
    <name type="scientific">hydrothermal vent metagenome</name>
    <dbReference type="NCBI Taxonomy" id="652676"/>
    <lineage>
        <taxon>unclassified sequences</taxon>
        <taxon>metagenomes</taxon>
        <taxon>ecological metagenomes</taxon>
    </lineage>
</organism>
<reference evidence="1" key="1">
    <citation type="submission" date="2018-06" db="EMBL/GenBank/DDBJ databases">
        <authorList>
            <person name="Zhirakovskaya E."/>
        </authorList>
    </citation>
    <scope>NUCLEOTIDE SEQUENCE</scope>
</reference>